<dbReference type="PANTHER" id="PTHR37259:SF2">
    <property type="entry name" value="OS07G0474300 PROTEIN"/>
    <property type="match status" value="1"/>
</dbReference>
<accession>A0A022QRS2</accession>
<dbReference type="eggNOG" id="ENOG502RZB1">
    <property type="taxonomic scope" value="Eukaryota"/>
</dbReference>
<dbReference type="OrthoDB" id="784446at2759"/>
<dbReference type="OMA" id="PYNLGVN"/>
<organism evidence="2 3">
    <name type="scientific">Erythranthe guttata</name>
    <name type="common">Yellow monkey flower</name>
    <name type="synonym">Mimulus guttatus</name>
    <dbReference type="NCBI Taxonomy" id="4155"/>
    <lineage>
        <taxon>Eukaryota</taxon>
        <taxon>Viridiplantae</taxon>
        <taxon>Streptophyta</taxon>
        <taxon>Embryophyta</taxon>
        <taxon>Tracheophyta</taxon>
        <taxon>Spermatophyta</taxon>
        <taxon>Magnoliopsida</taxon>
        <taxon>eudicotyledons</taxon>
        <taxon>Gunneridae</taxon>
        <taxon>Pentapetalae</taxon>
        <taxon>asterids</taxon>
        <taxon>lamiids</taxon>
        <taxon>Lamiales</taxon>
        <taxon>Phrymaceae</taxon>
        <taxon>Erythranthe</taxon>
    </lineage>
</organism>
<dbReference type="EMBL" id="KI631090">
    <property type="protein sequence ID" value="EYU30279.1"/>
    <property type="molecule type" value="Genomic_DNA"/>
</dbReference>
<evidence type="ECO:0000313" key="2">
    <source>
        <dbReference type="EMBL" id="EYU30279.1"/>
    </source>
</evidence>
<feature type="region of interest" description="Disordered" evidence="1">
    <location>
        <begin position="147"/>
        <end position="223"/>
    </location>
</feature>
<protein>
    <submittedName>
        <fullName evidence="2">Uncharacterized protein</fullName>
    </submittedName>
</protein>
<reference evidence="2 3" key="1">
    <citation type="journal article" date="2013" name="Proc. Natl. Acad. Sci. U.S.A.">
        <title>Fine-scale variation in meiotic recombination in Mimulus inferred from population shotgun sequencing.</title>
        <authorList>
            <person name="Hellsten U."/>
            <person name="Wright K.M."/>
            <person name="Jenkins J."/>
            <person name="Shu S."/>
            <person name="Yuan Y."/>
            <person name="Wessler S.R."/>
            <person name="Schmutz J."/>
            <person name="Willis J.H."/>
            <person name="Rokhsar D.S."/>
        </authorList>
    </citation>
    <scope>NUCLEOTIDE SEQUENCE [LARGE SCALE GENOMIC DNA]</scope>
    <source>
        <strain evidence="3">cv. DUN x IM62</strain>
    </source>
</reference>
<gene>
    <name evidence="2" type="ORF">MIMGU_mgv1a013333mg</name>
</gene>
<dbReference type="Proteomes" id="UP000030748">
    <property type="component" value="Unassembled WGS sequence"/>
</dbReference>
<name>A0A022QRS2_ERYGU</name>
<feature type="compositionally biased region" description="Basic and acidic residues" evidence="1">
    <location>
        <begin position="147"/>
        <end position="158"/>
    </location>
</feature>
<sequence>MSRMMLRSNGKPPLARSPIRLRPRGKAAPPTAAASVQTPPGSLTKSQLPNRKWDMEESGLRPEYNTISYELRALAKMVNQELGTGNEDAAFNGGGAFNGSQRSPLFERGRFYDEYSARRNERLKRKKGETENKPVYGLGVRVESAKKREVAGKLEGRRKSVAAAAAATPVAERREARTPRYSLRSSSKENRKPPLPMGSMTSVERSVGVSERKVGVRRTGKMI</sequence>
<proteinExistence type="predicted"/>
<evidence type="ECO:0000256" key="1">
    <source>
        <dbReference type="SAM" id="MobiDB-lite"/>
    </source>
</evidence>
<feature type="region of interest" description="Disordered" evidence="1">
    <location>
        <begin position="1"/>
        <end position="57"/>
    </location>
</feature>
<feature type="compositionally biased region" description="Polar residues" evidence="1">
    <location>
        <begin position="34"/>
        <end position="49"/>
    </location>
</feature>
<feature type="compositionally biased region" description="Low complexity" evidence="1">
    <location>
        <begin position="161"/>
        <end position="170"/>
    </location>
</feature>
<dbReference type="KEGG" id="egt:105965921"/>
<dbReference type="STRING" id="4155.A0A022QRS2"/>
<evidence type="ECO:0000313" key="3">
    <source>
        <dbReference type="Proteomes" id="UP000030748"/>
    </source>
</evidence>
<dbReference type="AlphaFoldDB" id="A0A022QRS2"/>
<dbReference type="PhylomeDB" id="A0A022QRS2"/>
<dbReference type="PANTHER" id="PTHR37259">
    <property type="entry name" value="OS07G0474300 PROTEIN"/>
    <property type="match status" value="1"/>
</dbReference>
<keyword evidence="3" id="KW-1185">Reference proteome</keyword>